<accession>A0A838XYA8</accession>
<comment type="cofactor">
    <cofactor evidence="1 6">
        <name>FAD</name>
        <dbReference type="ChEBI" id="CHEBI:57692"/>
    </cofactor>
</comment>
<dbReference type="EMBL" id="JACETL010000052">
    <property type="protein sequence ID" value="MBA4692886.1"/>
    <property type="molecule type" value="Genomic_DNA"/>
</dbReference>
<evidence type="ECO:0000313" key="10">
    <source>
        <dbReference type="EMBL" id="MBA4692886.1"/>
    </source>
</evidence>
<evidence type="ECO:0000256" key="3">
    <source>
        <dbReference type="ARBA" id="ARBA00022630"/>
    </source>
</evidence>
<evidence type="ECO:0000256" key="1">
    <source>
        <dbReference type="ARBA" id="ARBA00001974"/>
    </source>
</evidence>
<dbReference type="InterPro" id="IPR013786">
    <property type="entry name" value="AcylCoA_DH/ox_N"/>
</dbReference>
<gene>
    <name evidence="10" type="ORF">H2072_03980</name>
</gene>
<proteinExistence type="inferred from homology"/>
<comment type="caution">
    <text evidence="10">The sequence shown here is derived from an EMBL/GenBank/DDBJ whole genome shotgun (WGS) entry which is preliminary data.</text>
</comment>
<dbReference type="CDD" id="cd00567">
    <property type="entry name" value="ACAD"/>
    <property type="match status" value="1"/>
</dbReference>
<dbReference type="Pfam" id="PF02771">
    <property type="entry name" value="Acyl-CoA_dh_N"/>
    <property type="match status" value="1"/>
</dbReference>
<dbReference type="InterPro" id="IPR046373">
    <property type="entry name" value="Acyl-CoA_Oxase/DH_mid-dom_sf"/>
</dbReference>
<dbReference type="Pfam" id="PF00441">
    <property type="entry name" value="Acyl-CoA_dh_1"/>
    <property type="match status" value="1"/>
</dbReference>
<dbReference type="InterPro" id="IPR006091">
    <property type="entry name" value="Acyl-CoA_Oxase/DH_mid-dom"/>
</dbReference>
<dbReference type="PANTHER" id="PTHR43884">
    <property type="entry name" value="ACYL-COA DEHYDROGENASE"/>
    <property type="match status" value="1"/>
</dbReference>
<dbReference type="InterPro" id="IPR009075">
    <property type="entry name" value="AcylCo_DH/oxidase_C"/>
</dbReference>
<dbReference type="InterPro" id="IPR037069">
    <property type="entry name" value="AcylCoA_DH/ox_N_sf"/>
</dbReference>
<dbReference type="Proteomes" id="UP000551848">
    <property type="component" value="Unassembled WGS sequence"/>
</dbReference>
<feature type="domain" description="Acyl-CoA oxidase/dehydrogenase middle" evidence="8">
    <location>
        <begin position="133"/>
        <end position="207"/>
    </location>
</feature>
<name>A0A838XYA8_9GAMM</name>
<dbReference type="Pfam" id="PF02770">
    <property type="entry name" value="Acyl-CoA_dh_M"/>
    <property type="match status" value="1"/>
</dbReference>
<dbReference type="InterPro" id="IPR036250">
    <property type="entry name" value="AcylCo_DH-like_C"/>
</dbReference>
<feature type="domain" description="Acyl-CoA dehydrogenase/oxidase C-terminal" evidence="7">
    <location>
        <begin position="236"/>
        <end position="371"/>
    </location>
</feature>
<reference evidence="10 11" key="1">
    <citation type="submission" date="2020-06" db="EMBL/GenBank/DDBJ databases">
        <title>Dysbiosis in marine aquaculture revealed through microbiome analysis: reverse ecology for environmental sustainability.</title>
        <authorList>
            <person name="Haro-Moreno J.M."/>
            <person name="Coutinho F.H."/>
            <person name="Zaragoza-Solas A."/>
            <person name="Picazo A."/>
            <person name="Almagro-Moreno S."/>
            <person name="Lopez-Perez M."/>
        </authorList>
    </citation>
    <scope>NUCLEOTIDE SEQUENCE [LARGE SCALE GENOMIC DNA]</scope>
    <source>
        <strain evidence="10">MCMED-G41</strain>
    </source>
</reference>
<evidence type="ECO:0000313" key="11">
    <source>
        <dbReference type="Proteomes" id="UP000551848"/>
    </source>
</evidence>
<sequence length="379" mass="41329">MKLTLTEEQQFLKDTAQSFARDKTPVTHFRELRDSENTQCWDESVWKEMVDLGWSGILVPEKFGGSDFGMAGISVIMQELGKTLTPSPILSTSVLGVSSINMLGSDKQKDDYLSKIVAGELTTALAIDEGNHHDPFAIETTAIVDGDKWILNGKKVFVVDGASADSILLVARTSGKSGESNGISVFVANKDSAGLNITKISTADSRNYANIEISDLKLEQSALLGEQDLAGETLEKILDLGRIAISAEMLGNSEEAFEVTVNYLKERKQFGVQIGSFQALQHRAAKMFCEIELTKSAVIAAMHAADENSNELERLSSLAKFQAGETLHLVSNEAIQMHGGIGVTDEYDIGFYLKRARVAEQIFGTSEFHQARYADISGF</sequence>
<protein>
    <submittedName>
        <fullName evidence="10">Acyl-CoA dehydrogenase family protein</fullName>
    </submittedName>
</protein>
<keyword evidence="4 6" id="KW-0274">FAD</keyword>
<dbReference type="InterPro" id="IPR009100">
    <property type="entry name" value="AcylCoA_DH/oxidase_NM_dom_sf"/>
</dbReference>
<keyword evidence="5 6" id="KW-0560">Oxidoreductase</keyword>
<dbReference type="AlphaFoldDB" id="A0A838XYA8"/>
<dbReference type="SUPFAM" id="SSF47203">
    <property type="entry name" value="Acyl-CoA dehydrogenase C-terminal domain-like"/>
    <property type="match status" value="1"/>
</dbReference>
<dbReference type="SUPFAM" id="SSF56645">
    <property type="entry name" value="Acyl-CoA dehydrogenase NM domain-like"/>
    <property type="match status" value="1"/>
</dbReference>
<evidence type="ECO:0000259" key="9">
    <source>
        <dbReference type="Pfam" id="PF02771"/>
    </source>
</evidence>
<dbReference type="Gene3D" id="1.20.140.10">
    <property type="entry name" value="Butyryl-CoA Dehydrogenase, subunit A, domain 3"/>
    <property type="match status" value="1"/>
</dbReference>
<organism evidence="10 11">
    <name type="scientific">SAR86 cluster bacterium</name>
    <dbReference type="NCBI Taxonomy" id="2030880"/>
    <lineage>
        <taxon>Bacteria</taxon>
        <taxon>Pseudomonadati</taxon>
        <taxon>Pseudomonadota</taxon>
        <taxon>Gammaproteobacteria</taxon>
        <taxon>SAR86 cluster</taxon>
    </lineage>
</organism>
<dbReference type="PANTHER" id="PTHR43884:SF20">
    <property type="entry name" value="ACYL-COA DEHYDROGENASE FADE28"/>
    <property type="match status" value="1"/>
</dbReference>
<comment type="similarity">
    <text evidence="2 6">Belongs to the acyl-CoA dehydrogenase family.</text>
</comment>
<dbReference type="GO" id="GO:0050660">
    <property type="term" value="F:flavin adenine dinucleotide binding"/>
    <property type="evidence" value="ECO:0007669"/>
    <property type="project" value="InterPro"/>
</dbReference>
<dbReference type="GO" id="GO:0003995">
    <property type="term" value="F:acyl-CoA dehydrogenase activity"/>
    <property type="evidence" value="ECO:0007669"/>
    <property type="project" value="TreeGrafter"/>
</dbReference>
<dbReference type="Gene3D" id="1.10.540.10">
    <property type="entry name" value="Acyl-CoA dehydrogenase/oxidase, N-terminal domain"/>
    <property type="match status" value="1"/>
</dbReference>
<evidence type="ECO:0000256" key="4">
    <source>
        <dbReference type="ARBA" id="ARBA00022827"/>
    </source>
</evidence>
<evidence type="ECO:0000256" key="5">
    <source>
        <dbReference type="ARBA" id="ARBA00023002"/>
    </source>
</evidence>
<keyword evidence="3 6" id="KW-0285">Flavoprotein</keyword>
<evidence type="ECO:0000256" key="2">
    <source>
        <dbReference type="ARBA" id="ARBA00009347"/>
    </source>
</evidence>
<evidence type="ECO:0000259" key="8">
    <source>
        <dbReference type="Pfam" id="PF02770"/>
    </source>
</evidence>
<evidence type="ECO:0000259" key="7">
    <source>
        <dbReference type="Pfam" id="PF00441"/>
    </source>
</evidence>
<evidence type="ECO:0000256" key="6">
    <source>
        <dbReference type="RuleBase" id="RU362125"/>
    </source>
</evidence>
<feature type="domain" description="Acyl-CoA dehydrogenase/oxidase N-terminal" evidence="9">
    <location>
        <begin position="6"/>
        <end position="120"/>
    </location>
</feature>
<dbReference type="Gene3D" id="2.40.110.10">
    <property type="entry name" value="Butyryl-CoA Dehydrogenase, subunit A, domain 2"/>
    <property type="match status" value="1"/>
</dbReference>